<keyword evidence="2" id="KW-1185">Reference proteome</keyword>
<dbReference type="RefSeq" id="WP_226575511.1">
    <property type="nucleotide sequence ID" value="NZ_BLAY01000010.1"/>
</dbReference>
<dbReference type="EMBL" id="BLAY01000010">
    <property type="protein sequence ID" value="GET36226.1"/>
    <property type="molecule type" value="Genomic_DNA"/>
</dbReference>
<reference evidence="1" key="1">
    <citation type="submission" date="2019-10" db="EMBL/GenBank/DDBJ databases">
        <title>Draft genome sequece of Microseira wollei NIES-4236.</title>
        <authorList>
            <person name="Yamaguchi H."/>
            <person name="Suzuki S."/>
            <person name="Kawachi M."/>
        </authorList>
    </citation>
    <scope>NUCLEOTIDE SEQUENCE</scope>
    <source>
        <strain evidence="1">NIES-4236</strain>
    </source>
</reference>
<proteinExistence type="predicted"/>
<name>A0AAV3X4W5_9CYAN</name>
<organism evidence="1 2">
    <name type="scientific">Microseira wollei NIES-4236</name>
    <dbReference type="NCBI Taxonomy" id="2530354"/>
    <lineage>
        <taxon>Bacteria</taxon>
        <taxon>Bacillati</taxon>
        <taxon>Cyanobacteriota</taxon>
        <taxon>Cyanophyceae</taxon>
        <taxon>Oscillatoriophycideae</taxon>
        <taxon>Aerosakkonematales</taxon>
        <taxon>Aerosakkonemataceae</taxon>
        <taxon>Microseira</taxon>
    </lineage>
</organism>
<sequence>MFYSRLQPYEVHREFVKRAAIFAARLTNEAEGLYLTRKAIRCNRGTASKIYIGTTNSGCRAPTSAKNPLFAYSTVTDFAKFRG</sequence>
<dbReference type="AlphaFoldDB" id="A0AAV3X4W5"/>
<evidence type="ECO:0008006" key="3">
    <source>
        <dbReference type="Google" id="ProtNLM"/>
    </source>
</evidence>
<protein>
    <recommendedName>
        <fullName evidence="3">Transposase</fullName>
    </recommendedName>
</protein>
<comment type="caution">
    <text evidence="1">The sequence shown here is derived from an EMBL/GenBank/DDBJ whole genome shotgun (WGS) entry which is preliminary data.</text>
</comment>
<dbReference type="Proteomes" id="UP001050975">
    <property type="component" value="Unassembled WGS sequence"/>
</dbReference>
<accession>A0AAV3X4W5</accession>
<evidence type="ECO:0000313" key="2">
    <source>
        <dbReference type="Proteomes" id="UP001050975"/>
    </source>
</evidence>
<gene>
    <name evidence="1" type="ORF">MiSe_09740</name>
</gene>
<evidence type="ECO:0000313" key="1">
    <source>
        <dbReference type="EMBL" id="GET36226.1"/>
    </source>
</evidence>